<evidence type="ECO:0000313" key="2">
    <source>
        <dbReference type="Proteomes" id="UP000023775"/>
    </source>
</evidence>
<feature type="non-terminal residue" evidence="1">
    <location>
        <position position="130"/>
    </location>
</feature>
<dbReference type="PANTHER" id="PTHR30528:SF0">
    <property type="entry name" value="CYTOPLASMIC PROTEIN"/>
    <property type="match status" value="1"/>
</dbReference>
<dbReference type="PANTHER" id="PTHR30528">
    <property type="entry name" value="CYTOPLASMIC PROTEIN"/>
    <property type="match status" value="1"/>
</dbReference>
<sequence>MTSPFSPLEWRRINLARQGLLTAPGDLLATVRRLGYVQIDSINVVERAHHHVLHSRLPGYQPGQLDAALARGELFEYWSHAAAYLPMEDYRFSLPRKLALRDGQRHWFERESAVMDQVLGRIREQGPCKA</sequence>
<keyword evidence="2" id="KW-1185">Reference proteome</keyword>
<evidence type="ECO:0000313" key="1">
    <source>
        <dbReference type="EMBL" id="ENY70511.1"/>
    </source>
</evidence>
<dbReference type="eggNOG" id="COG3214">
    <property type="taxonomic scope" value="Bacteria"/>
</dbReference>
<dbReference type="EMBL" id="APVG01000070">
    <property type="protein sequence ID" value="ENY70511.1"/>
    <property type="molecule type" value="Genomic_DNA"/>
</dbReference>
<comment type="caution">
    <text evidence="1">The sequence shown here is derived from an EMBL/GenBank/DDBJ whole genome shotgun (WGS) entry which is preliminary data.</text>
</comment>
<dbReference type="InterPro" id="IPR009351">
    <property type="entry name" value="AlkZ-like"/>
</dbReference>
<gene>
    <name evidence="1" type="ORF">G114_17901</name>
</gene>
<reference evidence="1 2" key="1">
    <citation type="journal article" date="2013" name="Genome Announc.">
        <title>Draft Genome Sequence of the Aeromonas diversa Type Strain.</title>
        <authorList>
            <person name="Farfan M."/>
            <person name="Spataro N."/>
            <person name="Sanglas A."/>
            <person name="Albarral V."/>
            <person name="Loren J.G."/>
            <person name="Bosch E."/>
            <person name="Fuste M.C."/>
        </authorList>
    </citation>
    <scope>NUCLEOTIDE SEQUENCE [LARGE SCALE GENOMIC DNA]</scope>
    <source>
        <strain evidence="1 2">2478-85</strain>
    </source>
</reference>
<organism evidence="1 2">
    <name type="scientific">Aeromonas diversa CDC 2478-85</name>
    <dbReference type="NCBI Taxonomy" id="1268237"/>
    <lineage>
        <taxon>Bacteria</taxon>
        <taxon>Pseudomonadati</taxon>
        <taxon>Pseudomonadota</taxon>
        <taxon>Gammaproteobacteria</taxon>
        <taxon>Aeromonadales</taxon>
        <taxon>Aeromonadaceae</taxon>
        <taxon>Aeromonas</taxon>
    </lineage>
</organism>
<dbReference type="Proteomes" id="UP000023775">
    <property type="component" value="Unassembled WGS sequence"/>
</dbReference>
<name>N9VGH7_9GAMM</name>
<protein>
    <recommendedName>
        <fullName evidence="3">Cytoplasmic protein</fullName>
    </recommendedName>
</protein>
<proteinExistence type="predicted"/>
<accession>N9VGH7</accession>
<dbReference type="Pfam" id="PF06224">
    <property type="entry name" value="AlkZ-like"/>
    <property type="match status" value="1"/>
</dbReference>
<dbReference type="AlphaFoldDB" id="N9VGH7"/>
<evidence type="ECO:0008006" key="3">
    <source>
        <dbReference type="Google" id="ProtNLM"/>
    </source>
</evidence>
<dbReference type="RefSeq" id="WP_005361547.1">
    <property type="nucleotide sequence ID" value="NZ_APVG01000070.1"/>
</dbReference>